<feature type="domain" description="Signal transduction histidine kinase subgroup 3 dimerisation and phosphoacceptor" evidence="5">
    <location>
        <begin position="172"/>
        <end position="237"/>
    </location>
</feature>
<keyword evidence="4" id="KW-0472">Membrane</keyword>
<feature type="transmembrane region" description="Helical" evidence="4">
    <location>
        <begin position="64"/>
        <end position="85"/>
    </location>
</feature>
<evidence type="ECO:0000313" key="6">
    <source>
        <dbReference type="EMBL" id="MCG7323703.1"/>
    </source>
</evidence>
<evidence type="ECO:0000256" key="2">
    <source>
        <dbReference type="ARBA" id="ARBA00022777"/>
    </source>
</evidence>
<keyword evidence="7" id="KW-1185">Reference proteome</keyword>
<keyword evidence="3" id="KW-0902">Two-component regulatory system</keyword>
<sequence length="361" mass="37546">MRVRSTVTQRHAAVLVWVPVLLAQLVVSRPAGSAAYLSLALGLVAAVTCVTAVLLSWPTPTWRSTLALIALAVVVLAATLAWPGWEPAWLLVAMTAGVALRGRHGLVAIPACAVAAGVTMSGVSGVDDATVPQAFVVVLAGTTAAALSRLVATTEALRRTREQLAVSAVGAERERVARDLHDVLGHTLSLMVVKAAAVRRLVPTDPAAAASHAEDIERIGRTAMSQVRDTIHDAQAPTLEEQLGAARDALSAADVVTSIRIESPPVGVADELLAWTLREGVTNVLRHASADHCWITLVRAGGAHRLTVCDDGVGSRGRPHGQGGLEGLRVRLESAGGGMTTRGTPEGFTLTAWVPDEQGDA</sequence>
<dbReference type="InterPro" id="IPR011712">
    <property type="entry name" value="Sig_transdc_His_kin_sub3_dim/P"/>
</dbReference>
<evidence type="ECO:0000313" key="7">
    <source>
        <dbReference type="Proteomes" id="UP001521931"/>
    </source>
</evidence>
<reference evidence="6 7" key="1">
    <citation type="submission" date="2022-02" db="EMBL/GenBank/DDBJ databases">
        <title>Uncovering new skin microbiome diversity through culturing and metagenomics.</title>
        <authorList>
            <person name="Conlan S."/>
            <person name="Deming C."/>
            <person name="Nisc Comparative Sequencing Program N."/>
            <person name="Segre J.A."/>
        </authorList>
    </citation>
    <scope>NUCLEOTIDE SEQUENCE [LARGE SCALE GENOMIC DNA]</scope>
    <source>
        <strain evidence="6 7">ACRQZ</strain>
    </source>
</reference>
<dbReference type="Proteomes" id="UP001521931">
    <property type="component" value="Unassembled WGS sequence"/>
</dbReference>
<protein>
    <submittedName>
        <fullName evidence="6">Histidine kinase</fullName>
    </submittedName>
</protein>
<feature type="transmembrane region" description="Helical" evidence="4">
    <location>
        <begin position="38"/>
        <end position="57"/>
    </location>
</feature>
<keyword evidence="2 6" id="KW-0418">Kinase</keyword>
<name>A0ABS9Q755_9MICO</name>
<dbReference type="GO" id="GO:0016301">
    <property type="term" value="F:kinase activity"/>
    <property type="evidence" value="ECO:0007669"/>
    <property type="project" value="UniProtKB-KW"/>
</dbReference>
<dbReference type="InterPro" id="IPR036890">
    <property type="entry name" value="HATPase_C_sf"/>
</dbReference>
<dbReference type="PANTHER" id="PTHR24421:SF63">
    <property type="entry name" value="SENSOR HISTIDINE KINASE DESK"/>
    <property type="match status" value="1"/>
</dbReference>
<dbReference type="Gene3D" id="3.30.565.10">
    <property type="entry name" value="Histidine kinase-like ATPase, C-terminal domain"/>
    <property type="match status" value="1"/>
</dbReference>
<dbReference type="CDD" id="cd16917">
    <property type="entry name" value="HATPase_UhpB-NarQ-NarX-like"/>
    <property type="match status" value="1"/>
</dbReference>
<dbReference type="PANTHER" id="PTHR24421">
    <property type="entry name" value="NITRATE/NITRITE SENSOR PROTEIN NARX-RELATED"/>
    <property type="match status" value="1"/>
</dbReference>
<evidence type="ECO:0000256" key="1">
    <source>
        <dbReference type="ARBA" id="ARBA00022679"/>
    </source>
</evidence>
<gene>
    <name evidence="6" type="ORF">MHL29_17670</name>
</gene>
<dbReference type="EMBL" id="JAKRCV010000099">
    <property type="protein sequence ID" value="MCG7323703.1"/>
    <property type="molecule type" value="Genomic_DNA"/>
</dbReference>
<feature type="transmembrane region" description="Helical" evidence="4">
    <location>
        <begin position="134"/>
        <end position="152"/>
    </location>
</feature>
<evidence type="ECO:0000259" key="5">
    <source>
        <dbReference type="Pfam" id="PF07730"/>
    </source>
</evidence>
<dbReference type="RefSeq" id="WP_239266554.1">
    <property type="nucleotide sequence ID" value="NZ_JAKRCV010000099.1"/>
</dbReference>
<comment type="caution">
    <text evidence="6">The sequence shown here is derived from an EMBL/GenBank/DDBJ whole genome shotgun (WGS) entry which is preliminary data.</text>
</comment>
<proteinExistence type="predicted"/>
<keyword evidence="4" id="KW-0812">Transmembrane</keyword>
<dbReference type="SUPFAM" id="SSF55874">
    <property type="entry name" value="ATPase domain of HSP90 chaperone/DNA topoisomerase II/histidine kinase"/>
    <property type="match status" value="1"/>
</dbReference>
<keyword evidence="1" id="KW-0808">Transferase</keyword>
<evidence type="ECO:0000256" key="4">
    <source>
        <dbReference type="SAM" id="Phobius"/>
    </source>
</evidence>
<dbReference type="Gene3D" id="1.20.5.1930">
    <property type="match status" value="1"/>
</dbReference>
<evidence type="ECO:0000256" key="3">
    <source>
        <dbReference type="ARBA" id="ARBA00023012"/>
    </source>
</evidence>
<dbReference type="Pfam" id="PF07730">
    <property type="entry name" value="HisKA_3"/>
    <property type="match status" value="1"/>
</dbReference>
<keyword evidence="4" id="KW-1133">Transmembrane helix</keyword>
<organism evidence="6 7">
    <name type="scientific">Arsenicicoccus bolidensis</name>
    <dbReference type="NCBI Taxonomy" id="229480"/>
    <lineage>
        <taxon>Bacteria</taxon>
        <taxon>Bacillati</taxon>
        <taxon>Actinomycetota</taxon>
        <taxon>Actinomycetes</taxon>
        <taxon>Micrococcales</taxon>
        <taxon>Intrasporangiaceae</taxon>
        <taxon>Arsenicicoccus</taxon>
    </lineage>
</organism>
<dbReference type="InterPro" id="IPR050482">
    <property type="entry name" value="Sensor_HK_TwoCompSys"/>
</dbReference>
<accession>A0ABS9Q755</accession>